<evidence type="ECO:0000256" key="3">
    <source>
        <dbReference type="ARBA" id="ARBA00022722"/>
    </source>
</evidence>
<feature type="domain" description="PIN" evidence="9">
    <location>
        <begin position="2"/>
        <end position="119"/>
    </location>
</feature>
<evidence type="ECO:0000313" key="11">
    <source>
        <dbReference type="Proteomes" id="UP001596456"/>
    </source>
</evidence>
<keyword evidence="11" id="KW-1185">Reference proteome</keyword>
<dbReference type="EMBL" id="JBHTCM010000005">
    <property type="protein sequence ID" value="MFC7332396.1"/>
    <property type="molecule type" value="Genomic_DNA"/>
</dbReference>
<evidence type="ECO:0000259" key="9">
    <source>
        <dbReference type="Pfam" id="PF01850"/>
    </source>
</evidence>
<dbReference type="InterPro" id="IPR002716">
    <property type="entry name" value="PIN_dom"/>
</dbReference>
<dbReference type="Gene3D" id="3.40.50.1010">
    <property type="entry name" value="5'-nuclease"/>
    <property type="match status" value="1"/>
</dbReference>
<evidence type="ECO:0000256" key="7">
    <source>
        <dbReference type="ARBA" id="ARBA00038093"/>
    </source>
</evidence>
<reference evidence="11" key="1">
    <citation type="journal article" date="2019" name="Int. J. Syst. Evol. Microbiol.">
        <title>The Global Catalogue of Microorganisms (GCM) 10K type strain sequencing project: providing services to taxonomists for standard genome sequencing and annotation.</title>
        <authorList>
            <consortium name="The Broad Institute Genomics Platform"/>
            <consortium name="The Broad Institute Genome Sequencing Center for Infectious Disease"/>
            <person name="Wu L."/>
            <person name="Ma J."/>
        </authorList>
    </citation>
    <scope>NUCLEOTIDE SEQUENCE [LARGE SCALE GENOMIC DNA]</scope>
    <source>
        <strain evidence="11">CGMCC 1.16275</strain>
    </source>
</reference>
<keyword evidence="8" id="KW-0800">Toxin</keyword>
<keyword evidence="6 8" id="KW-0460">Magnesium</keyword>
<dbReference type="HAMAP" id="MF_00265">
    <property type="entry name" value="VapC_Nob1"/>
    <property type="match status" value="1"/>
</dbReference>
<organism evidence="10 11">
    <name type="scientific">Rhodocista pekingensis</name>
    <dbReference type="NCBI Taxonomy" id="201185"/>
    <lineage>
        <taxon>Bacteria</taxon>
        <taxon>Pseudomonadati</taxon>
        <taxon>Pseudomonadota</taxon>
        <taxon>Alphaproteobacteria</taxon>
        <taxon>Rhodospirillales</taxon>
        <taxon>Azospirillaceae</taxon>
        <taxon>Rhodocista</taxon>
    </lineage>
</organism>
<dbReference type="EC" id="3.1.-.-" evidence="8"/>
<evidence type="ECO:0000313" key="10">
    <source>
        <dbReference type="EMBL" id="MFC7332396.1"/>
    </source>
</evidence>
<dbReference type="CDD" id="cd18746">
    <property type="entry name" value="PIN_VapC4-5_FitB-like"/>
    <property type="match status" value="1"/>
</dbReference>
<evidence type="ECO:0000256" key="6">
    <source>
        <dbReference type="ARBA" id="ARBA00022842"/>
    </source>
</evidence>
<dbReference type="PANTHER" id="PTHR33653">
    <property type="entry name" value="RIBONUCLEASE VAPC2"/>
    <property type="match status" value="1"/>
</dbReference>
<comment type="cofactor">
    <cofactor evidence="1 8">
        <name>Mg(2+)</name>
        <dbReference type="ChEBI" id="CHEBI:18420"/>
    </cofactor>
</comment>
<dbReference type="Pfam" id="PF01850">
    <property type="entry name" value="PIN"/>
    <property type="match status" value="1"/>
</dbReference>
<feature type="binding site" evidence="8">
    <location>
        <position position="5"/>
    </location>
    <ligand>
        <name>Mg(2+)</name>
        <dbReference type="ChEBI" id="CHEBI:18420"/>
    </ligand>
</feature>
<evidence type="ECO:0000256" key="2">
    <source>
        <dbReference type="ARBA" id="ARBA00022649"/>
    </source>
</evidence>
<sequence>MYLLDTVTVSALRTLARQPAAVQDWARRLPVADCRLSAVTVLELDLGRLRVARRDAAQGDRLSAWIDRIVDAYPVLAVDLAVARRAATLHSPDPRPERDALIAATALVHGLTVVTRNVRDFEPTGVPLLNPWAAESLE</sequence>
<accession>A0ABW2KSV3</accession>
<keyword evidence="4 8" id="KW-0479">Metal-binding</keyword>
<comment type="function">
    <text evidence="8">Toxic component of a toxin-antitoxin (TA) system. An RNase.</text>
</comment>
<keyword evidence="5 8" id="KW-0378">Hydrolase</keyword>
<dbReference type="InterPro" id="IPR022907">
    <property type="entry name" value="VapC_family"/>
</dbReference>
<name>A0ABW2KSV3_9PROT</name>
<keyword evidence="2 8" id="KW-1277">Toxin-antitoxin system</keyword>
<evidence type="ECO:0000256" key="4">
    <source>
        <dbReference type="ARBA" id="ARBA00022723"/>
    </source>
</evidence>
<dbReference type="SUPFAM" id="SSF88723">
    <property type="entry name" value="PIN domain-like"/>
    <property type="match status" value="1"/>
</dbReference>
<dbReference type="InterPro" id="IPR029060">
    <property type="entry name" value="PIN-like_dom_sf"/>
</dbReference>
<dbReference type="Proteomes" id="UP001596456">
    <property type="component" value="Unassembled WGS sequence"/>
</dbReference>
<dbReference type="InterPro" id="IPR050556">
    <property type="entry name" value="Type_II_TA_system_RNase"/>
</dbReference>
<proteinExistence type="inferred from homology"/>
<dbReference type="RefSeq" id="WP_377356776.1">
    <property type="nucleotide sequence ID" value="NZ_JBHTCM010000005.1"/>
</dbReference>
<comment type="caution">
    <text evidence="10">The sequence shown here is derived from an EMBL/GenBank/DDBJ whole genome shotgun (WGS) entry which is preliminary data.</text>
</comment>
<evidence type="ECO:0000256" key="1">
    <source>
        <dbReference type="ARBA" id="ARBA00001946"/>
    </source>
</evidence>
<evidence type="ECO:0000256" key="5">
    <source>
        <dbReference type="ARBA" id="ARBA00022801"/>
    </source>
</evidence>
<keyword evidence="3 8" id="KW-0540">Nuclease</keyword>
<comment type="similarity">
    <text evidence="7 8">Belongs to the PINc/VapC protein family.</text>
</comment>
<protein>
    <recommendedName>
        <fullName evidence="8">Ribonuclease VapC</fullName>
        <shortName evidence="8">RNase VapC</shortName>
        <ecNumber evidence="8">3.1.-.-</ecNumber>
    </recommendedName>
    <alternativeName>
        <fullName evidence="8">Toxin VapC</fullName>
    </alternativeName>
</protein>
<dbReference type="PANTHER" id="PTHR33653:SF1">
    <property type="entry name" value="RIBONUCLEASE VAPC2"/>
    <property type="match status" value="1"/>
</dbReference>
<gene>
    <name evidence="8" type="primary">vapC</name>
    <name evidence="10" type="ORF">ACFQPS_04420</name>
</gene>
<evidence type="ECO:0000256" key="8">
    <source>
        <dbReference type="HAMAP-Rule" id="MF_00265"/>
    </source>
</evidence>
<feature type="binding site" evidence="8">
    <location>
        <position position="99"/>
    </location>
    <ligand>
        <name>Mg(2+)</name>
        <dbReference type="ChEBI" id="CHEBI:18420"/>
    </ligand>
</feature>